<organism evidence="1 2">
    <name type="scientific">Lithospermum erythrorhizon</name>
    <name type="common">Purple gromwell</name>
    <name type="synonym">Lithospermum officinale var. erythrorhizon</name>
    <dbReference type="NCBI Taxonomy" id="34254"/>
    <lineage>
        <taxon>Eukaryota</taxon>
        <taxon>Viridiplantae</taxon>
        <taxon>Streptophyta</taxon>
        <taxon>Embryophyta</taxon>
        <taxon>Tracheophyta</taxon>
        <taxon>Spermatophyta</taxon>
        <taxon>Magnoliopsida</taxon>
        <taxon>eudicotyledons</taxon>
        <taxon>Gunneridae</taxon>
        <taxon>Pentapetalae</taxon>
        <taxon>asterids</taxon>
        <taxon>lamiids</taxon>
        <taxon>Boraginales</taxon>
        <taxon>Boraginaceae</taxon>
        <taxon>Boraginoideae</taxon>
        <taxon>Lithospermeae</taxon>
        <taxon>Lithospermum</taxon>
    </lineage>
</organism>
<comment type="caution">
    <text evidence="1">The sequence shown here is derived from an EMBL/GenBank/DDBJ whole genome shotgun (WGS) entry which is preliminary data.</text>
</comment>
<dbReference type="Proteomes" id="UP001454036">
    <property type="component" value="Unassembled WGS sequence"/>
</dbReference>
<evidence type="ECO:0000313" key="2">
    <source>
        <dbReference type="Proteomes" id="UP001454036"/>
    </source>
</evidence>
<keyword evidence="2" id="KW-1185">Reference proteome</keyword>
<proteinExistence type="predicted"/>
<protein>
    <submittedName>
        <fullName evidence="1">Uncharacterized protein</fullName>
    </submittedName>
</protein>
<name>A0AAV3RKI1_LITER</name>
<dbReference type="AlphaFoldDB" id="A0AAV3RKI1"/>
<sequence>MAASYELVPTKDYVVCVDEEERADGAAGECDVKSIIKLTTITKKMGRVASLDMFRGLCVLVRNSPSHSQFLITYMDPF</sequence>
<accession>A0AAV3RKI1</accession>
<dbReference type="EMBL" id="BAABME010009778">
    <property type="protein sequence ID" value="GAA0175786.1"/>
    <property type="molecule type" value="Genomic_DNA"/>
</dbReference>
<reference evidence="1 2" key="1">
    <citation type="submission" date="2024-01" db="EMBL/GenBank/DDBJ databases">
        <title>The complete chloroplast genome sequence of Lithospermum erythrorhizon: insights into the phylogenetic relationship among Boraginaceae species and the maternal lineages of purple gromwells.</title>
        <authorList>
            <person name="Okada T."/>
            <person name="Watanabe K."/>
        </authorList>
    </citation>
    <scope>NUCLEOTIDE SEQUENCE [LARGE SCALE GENOMIC DNA]</scope>
</reference>
<gene>
    <name evidence="1" type="ORF">LIER_28894</name>
</gene>
<evidence type="ECO:0000313" key="1">
    <source>
        <dbReference type="EMBL" id="GAA0175786.1"/>
    </source>
</evidence>